<organism evidence="2 3">
    <name type="scientific">Paraburkholderia nemoris</name>
    <dbReference type="NCBI Taxonomy" id="2793076"/>
    <lineage>
        <taxon>Bacteria</taxon>
        <taxon>Pseudomonadati</taxon>
        <taxon>Pseudomonadota</taxon>
        <taxon>Betaproteobacteria</taxon>
        <taxon>Burkholderiales</taxon>
        <taxon>Burkholderiaceae</taxon>
        <taxon>Paraburkholderia</taxon>
    </lineage>
</organism>
<evidence type="ECO:0000256" key="1">
    <source>
        <dbReference type="SAM" id="MobiDB-lite"/>
    </source>
</evidence>
<comment type="caution">
    <text evidence="2">The sequence shown here is derived from an EMBL/GenBank/DDBJ whole genome shotgun (WGS) entry which is preliminary data.</text>
</comment>
<accession>A0ABM8QGL4</accession>
<dbReference type="EMBL" id="CAJNBH010000001">
    <property type="protein sequence ID" value="CAE6696008.1"/>
    <property type="molecule type" value="Genomic_DNA"/>
</dbReference>
<dbReference type="Proteomes" id="UP000673821">
    <property type="component" value="Unassembled WGS sequence"/>
</dbReference>
<feature type="region of interest" description="Disordered" evidence="1">
    <location>
        <begin position="37"/>
        <end position="56"/>
    </location>
</feature>
<evidence type="ECO:0000313" key="3">
    <source>
        <dbReference type="Proteomes" id="UP000673821"/>
    </source>
</evidence>
<proteinExistence type="predicted"/>
<reference evidence="2 3" key="1">
    <citation type="submission" date="2021-02" db="EMBL/GenBank/DDBJ databases">
        <authorList>
            <person name="Vanwijnsberghe S."/>
        </authorList>
    </citation>
    <scope>NUCLEOTIDE SEQUENCE [LARGE SCALE GENOMIC DNA]</scope>
    <source>
        <strain evidence="2 3">R-69776</strain>
    </source>
</reference>
<keyword evidence="3" id="KW-1185">Reference proteome</keyword>
<name>A0ABM8QGL4_9BURK</name>
<dbReference type="RefSeq" id="WP_054041428.1">
    <property type="nucleotide sequence ID" value="NZ_CAJNBH010000001.1"/>
</dbReference>
<gene>
    <name evidence="2" type="ORF">R69776_00479</name>
</gene>
<evidence type="ECO:0000313" key="2">
    <source>
        <dbReference type="EMBL" id="CAE6696008.1"/>
    </source>
</evidence>
<sequence>MDQVLAHEEYDLIGSRIAKLAPNLLAARHMTLSEFTETVADQPNSRDSASDTHRGSAELRITISQSTTTTTRFTGTEAEVVFQFDAVLCDPHSSAIFWHGAYSSDSIPLSRWDVAFDDEALSKLLGRIFDDMAKKGVVSGTPVDSHADPMPLGVAGFGAPVRDASAVPLIDDRGRDGYRDWLRRPSPRAFVIASNGSWRATWGKTPPGEPDDAAERAMLHCHRSGLKECKLYAVDNAVVWESDSAHK</sequence>
<protein>
    <submittedName>
        <fullName evidence="2">Uncharacterized protein</fullName>
    </submittedName>
</protein>
<feature type="compositionally biased region" description="Polar residues" evidence="1">
    <location>
        <begin position="37"/>
        <end position="47"/>
    </location>
</feature>